<reference evidence="3 4" key="1">
    <citation type="submission" date="2016-11" db="EMBL/GenBank/DDBJ databases">
        <title>Complete genome sequence of Sulfitobacter sp. AM1-D1, a toxic bacteria associated with marine dinoflagellate Alexandrium minutum in East China Sea.</title>
        <authorList>
            <person name="Yang Q."/>
            <person name="Zhang X."/>
            <person name="Tian X."/>
        </authorList>
    </citation>
    <scope>NUCLEOTIDE SEQUENCE [LARGE SCALE GENOMIC DNA]</scope>
    <source>
        <strain evidence="3 4">AM1-D1</strain>
    </source>
</reference>
<protein>
    <recommendedName>
        <fullName evidence="2">VWFA domain-containing protein</fullName>
    </recommendedName>
</protein>
<dbReference type="InterPro" id="IPR002035">
    <property type="entry name" value="VWF_A"/>
</dbReference>
<dbReference type="Proteomes" id="UP000181897">
    <property type="component" value="Chromosome"/>
</dbReference>
<name>A0A1J0WF26_9RHOB</name>
<evidence type="ECO:0000313" key="4">
    <source>
        <dbReference type="Proteomes" id="UP000181897"/>
    </source>
</evidence>
<dbReference type="Pfam" id="PF06707">
    <property type="entry name" value="DUF1194"/>
    <property type="match status" value="1"/>
</dbReference>
<dbReference type="RefSeq" id="WP_071971002.1">
    <property type="nucleotide sequence ID" value="NZ_CP018076.1"/>
</dbReference>
<dbReference type="InterPro" id="IPR036465">
    <property type="entry name" value="vWFA_dom_sf"/>
</dbReference>
<dbReference type="Gene3D" id="3.40.50.410">
    <property type="entry name" value="von Willebrand factor, type A domain"/>
    <property type="match status" value="1"/>
</dbReference>
<dbReference type="AlphaFoldDB" id="A0A1J0WF26"/>
<dbReference type="KEGG" id="suam:BOO69_05355"/>
<organism evidence="3 4">
    <name type="scientific">Sulfitobacter alexandrii</name>
    <dbReference type="NCBI Taxonomy" id="1917485"/>
    <lineage>
        <taxon>Bacteria</taxon>
        <taxon>Pseudomonadati</taxon>
        <taxon>Pseudomonadota</taxon>
        <taxon>Alphaproteobacteria</taxon>
        <taxon>Rhodobacterales</taxon>
        <taxon>Roseobacteraceae</taxon>
        <taxon>Sulfitobacter</taxon>
    </lineage>
</organism>
<dbReference type="PROSITE" id="PS50234">
    <property type="entry name" value="VWFA"/>
    <property type="match status" value="1"/>
</dbReference>
<proteinExistence type="predicted"/>
<gene>
    <name evidence="3" type="ORF">BOO69_05355</name>
</gene>
<feature type="signal peptide" evidence="1">
    <location>
        <begin position="1"/>
        <end position="20"/>
    </location>
</feature>
<dbReference type="InterPro" id="IPR010607">
    <property type="entry name" value="DUF1194"/>
</dbReference>
<keyword evidence="4" id="KW-1185">Reference proteome</keyword>
<dbReference type="STRING" id="1917485.BOO69_05355"/>
<evidence type="ECO:0000256" key="1">
    <source>
        <dbReference type="SAM" id="SignalP"/>
    </source>
</evidence>
<dbReference type="OrthoDB" id="9792179at2"/>
<sequence>MKCLPVLGLLLALAPAVAQAECRQALALALDVSGSVDAREYRQQIDGVAEALDSPEVRARILSMPEAPIRLTVFEWSGPQDQTELVPWVTLDGAAALDGVIAHLRGTERRDATPGTALGVAMADGVRRLQGQGGCWKRTLDISGDGKSNLGPRPRSVKPTLQDSGVTINALVIGVDDPATGDIRQAEIAELSSYFRAEVIMGPGAFVRTAIGYADYARAMKEKLLEEMEGLVVSDAAPLPRQ</sequence>
<feature type="domain" description="VWFA" evidence="2">
    <location>
        <begin position="25"/>
        <end position="228"/>
    </location>
</feature>
<evidence type="ECO:0000313" key="3">
    <source>
        <dbReference type="EMBL" id="APE42913.1"/>
    </source>
</evidence>
<dbReference type="SUPFAM" id="SSF53300">
    <property type="entry name" value="vWA-like"/>
    <property type="match status" value="1"/>
</dbReference>
<dbReference type="EMBL" id="CP018076">
    <property type="protein sequence ID" value="APE42913.1"/>
    <property type="molecule type" value="Genomic_DNA"/>
</dbReference>
<keyword evidence="1" id="KW-0732">Signal</keyword>
<accession>A0A1J0WF26</accession>
<feature type="chain" id="PRO_5013108476" description="VWFA domain-containing protein" evidence="1">
    <location>
        <begin position="21"/>
        <end position="242"/>
    </location>
</feature>
<evidence type="ECO:0000259" key="2">
    <source>
        <dbReference type="PROSITE" id="PS50234"/>
    </source>
</evidence>